<feature type="region of interest" description="Disordered" evidence="1">
    <location>
        <begin position="176"/>
        <end position="576"/>
    </location>
</feature>
<proteinExistence type="predicted"/>
<evidence type="ECO:0000313" key="3">
    <source>
        <dbReference type="EMBL" id="KEZ42432.1"/>
    </source>
</evidence>
<comment type="caution">
    <text evidence="3">The sequence shown here is derived from an EMBL/GenBank/DDBJ whole genome shotgun (WGS) entry which is preliminary data.</text>
</comment>
<name>A0A084G520_PSEDA</name>
<dbReference type="HOGENOM" id="CLU_019694_0_0_1"/>
<dbReference type="EMBL" id="JOWA01000099">
    <property type="protein sequence ID" value="KEZ42432.1"/>
    <property type="molecule type" value="Genomic_DNA"/>
</dbReference>
<evidence type="ECO:0000259" key="2">
    <source>
        <dbReference type="Pfam" id="PF24355"/>
    </source>
</evidence>
<dbReference type="InterPro" id="IPR055936">
    <property type="entry name" value="DUF7514"/>
</dbReference>
<accession>A0A084G520</accession>
<dbReference type="RefSeq" id="XP_016642231.1">
    <property type="nucleotide sequence ID" value="XM_016787916.1"/>
</dbReference>
<dbReference type="GeneID" id="27724698"/>
<gene>
    <name evidence="3" type="ORF">SAPIO_CDS5626</name>
</gene>
<dbReference type="AlphaFoldDB" id="A0A084G520"/>
<protein>
    <recommendedName>
        <fullName evidence="2">DUF7514 domain-containing protein</fullName>
    </recommendedName>
</protein>
<dbReference type="OrthoDB" id="5420895at2759"/>
<dbReference type="PANTHER" id="PTHR39611:SF2">
    <property type="entry name" value="HYDROXYPROLINE-RICH GLYCOPROTEIN DZ-HRGP"/>
    <property type="match status" value="1"/>
</dbReference>
<reference evidence="3 4" key="1">
    <citation type="journal article" date="2014" name="Genome Announc.">
        <title>Draft genome sequence of the pathogenic fungus Scedosporium apiospermum.</title>
        <authorList>
            <person name="Vandeputte P."/>
            <person name="Ghamrawi S."/>
            <person name="Rechenmann M."/>
            <person name="Iltis A."/>
            <person name="Giraud S."/>
            <person name="Fleury M."/>
            <person name="Thornton C."/>
            <person name="Delhaes L."/>
            <person name="Meyer W."/>
            <person name="Papon N."/>
            <person name="Bouchara J.P."/>
        </authorList>
    </citation>
    <scope>NUCLEOTIDE SEQUENCE [LARGE SCALE GENOMIC DNA]</scope>
    <source>
        <strain evidence="3 4">IHEM 14462</strain>
    </source>
</reference>
<sequence length="576" mass="66606">MASQTPDPKTYYGYLFKEDREPTETLDALLRAIARYISLEIDDKTQTKLTPKKIAAYYRAAGGNYDSLFLSMEGETISYIFSTIGCQHTLQPVPEDDFRPPCIPALTTRGFVRWQSVELLLSPSINVPLLQFAVENWHLKHPDTGEPFPSPLPAEAFPSEPDKKIKKWWEDKLESFREHDPSAEEGPEPEPEPEREPRPHVKTKSPSSSGSRTSPRRARAVHVSSSDESAESEPIRGRPRGAGGVNYVFAERPAPRHHPDTFVSPTFKDEHIPQRRRSLSMRTSPTRRRSPDIPRQRPLRRKPSPKVAPVIIPSDESPSPTMRSRATYGSDPTLHKLPLRSSVRHVPPGHGSPHHGSPHHGSPRRGYSPGLRPPVDTRHDDRRKSFPFGGVDKLMNTVSSMLSRTPERRRSSSRTNLHGANNYSRDDDYGHRLDRHSPDADDSDADSSERGRRRRQKEWERDRDRDRFRAEPRGKERYDLDRDRDYERDRDGLRNRGDGLRERDRERERERDHIYDDRPLRPAPRRGSPYRRMTSHDAERRHPPDDWMEFEAERGAPRHGPPRRRREGHAYRDGRD</sequence>
<evidence type="ECO:0000313" key="4">
    <source>
        <dbReference type="Proteomes" id="UP000028545"/>
    </source>
</evidence>
<dbReference type="KEGG" id="sapo:SAPIO_CDS5626"/>
<feature type="compositionally biased region" description="Basic and acidic residues" evidence="1">
    <location>
        <begin position="534"/>
        <end position="556"/>
    </location>
</feature>
<feature type="domain" description="DUF7514" evidence="2">
    <location>
        <begin position="13"/>
        <end position="171"/>
    </location>
</feature>
<organism evidence="3 4">
    <name type="scientific">Pseudallescheria apiosperma</name>
    <name type="common">Scedosporium apiospermum</name>
    <dbReference type="NCBI Taxonomy" id="563466"/>
    <lineage>
        <taxon>Eukaryota</taxon>
        <taxon>Fungi</taxon>
        <taxon>Dikarya</taxon>
        <taxon>Ascomycota</taxon>
        <taxon>Pezizomycotina</taxon>
        <taxon>Sordariomycetes</taxon>
        <taxon>Hypocreomycetidae</taxon>
        <taxon>Microascales</taxon>
        <taxon>Microascaceae</taxon>
        <taxon>Scedosporium</taxon>
    </lineage>
</organism>
<dbReference type="OMA" id="EVDRWHK"/>
<dbReference type="Pfam" id="PF24355">
    <property type="entry name" value="DUF7514"/>
    <property type="match status" value="1"/>
</dbReference>
<feature type="compositionally biased region" description="Basic and acidic residues" evidence="1">
    <location>
        <begin position="457"/>
        <end position="520"/>
    </location>
</feature>
<keyword evidence="4" id="KW-1185">Reference proteome</keyword>
<feature type="compositionally biased region" description="Basic residues" evidence="1">
    <location>
        <begin position="352"/>
        <end position="363"/>
    </location>
</feature>
<dbReference type="VEuPathDB" id="FungiDB:SAPIO_CDS5626"/>
<feature type="compositionally biased region" description="Low complexity" evidence="1">
    <location>
        <begin position="204"/>
        <end position="213"/>
    </location>
</feature>
<dbReference type="Proteomes" id="UP000028545">
    <property type="component" value="Unassembled WGS sequence"/>
</dbReference>
<dbReference type="PANTHER" id="PTHR39611">
    <property type="entry name" value="HYDROXYPROLINE-RICH GLYCOPROTEIN DZ-HRGP-RELATED"/>
    <property type="match status" value="1"/>
</dbReference>
<evidence type="ECO:0000256" key="1">
    <source>
        <dbReference type="SAM" id="MobiDB-lite"/>
    </source>
</evidence>
<feature type="compositionally biased region" description="Basic and acidic residues" evidence="1">
    <location>
        <begin position="375"/>
        <end position="384"/>
    </location>
</feature>
<feature type="compositionally biased region" description="Basic and acidic residues" evidence="1">
    <location>
        <begin position="424"/>
        <end position="439"/>
    </location>
</feature>